<dbReference type="Gene3D" id="2.60.40.1120">
    <property type="entry name" value="Carboxypeptidase-like, regulatory domain"/>
    <property type="match status" value="1"/>
</dbReference>
<feature type="region of interest" description="Disordered" evidence="1">
    <location>
        <begin position="152"/>
        <end position="192"/>
    </location>
</feature>
<feature type="compositionally biased region" description="Low complexity" evidence="1">
    <location>
        <begin position="171"/>
        <end position="190"/>
    </location>
</feature>
<keyword evidence="4" id="KW-1185">Reference proteome</keyword>
<keyword evidence="2" id="KW-0812">Transmembrane</keyword>
<comment type="caution">
    <text evidence="3">The sequence shown here is derived from an EMBL/GenBank/DDBJ whole genome shotgun (WGS) entry which is preliminary data.</text>
</comment>
<feature type="compositionally biased region" description="Pro residues" evidence="1">
    <location>
        <begin position="152"/>
        <end position="170"/>
    </location>
</feature>
<dbReference type="SUPFAM" id="SSF49452">
    <property type="entry name" value="Starch-binding domain-like"/>
    <property type="match status" value="1"/>
</dbReference>
<gene>
    <name evidence="3" type="ORF">CUJ83_03305</name>
</gene>
<keyword evidence="2" id="KW-1133">Transmembrane helix</keyword>
<evidence type="ECO:0000313" key="4">
    <source>
        <dbReference type="Proteomes" id="UP001320159"/>
    </source>
</evidence>
<dbReference type="RefSeq" id="WP_230740584.1">
    <property type="nucleotide sequence ID" value="NZ_PGCK01000002.1"/>
</dbReference>
<evidence type="ECO:0008006" key="5">
    <source>
        <dbReference type="Google" id="ProtNLM"/>
    </source>
</evidence>
<organism evidence="3 4">
    <name type="scientific">Methanooceanicella nereidis</name>
    <dbReference type="NCBI Taxonomy" id="2052831"/>
    <lineage>
        <taxon>Archaea</taxon>
        <taxon>Methanobacteriati</taxon>
        <taxon>Methanobacteriota</taxon>
        <taxon>Stenosarchaea group</taxon>
        <taxon>Methanomicrobia</taxon>
        <taxon>Methanocellales</taxon>
        <taxon>Methanocellaceae</taxon>
        <taxon>Methanooceanicella</taxon>
    </lineage>
</organism>
<accession>A0AAP2RBS6</accession>
<evidence type="ECO:0000256" key="2">
    <source>
        <dbReference type="SAM" id="Phobius"/>
    </source>
</evidence>
<protein>
    <recommendedName>
        <fullName evidence="5">Carboxypeptidase regulatory-like domain-containing protein</fullName>
    </recommendedName>
</protein>
<dbReference type="InterPro" id="IPR013784">
    <property type="entry name" value="Carb-bd-like_fold"/>
</dbReference>
<dbReference type="EMBL" id="PGCK01000002">
    <property type="protein sequence ID" value="MCD1294021.1"/>
    <property type="molecule type" value="Genomic_DNA"/>
</dbReference>
<dbReference type="AlphaFoldDB" id="A0AAP2RBS6"/>
<evidence type="ECO:0000256" key="1">
    <source>
        <dbReference type="SAM" id="MobiDB-lite"/>
    </source>
</evidence>
<dbReference type="GO" id="GO:0030246">
    <property type="term" value="F:carbohydrate binding"/>
    <property type="evidence" value="ECO:0007669"/>
    <property type="project" value="InterPro"/>
</dbReference>
<keyword evidence="2" id="KW-0472">Membrane</keyword>
<evidence type="ECO:0000313" key="3">
    <source>
        <dbReference type="EMBL" id="MCD1294021.1"/>
    </source>
</evidence>
<name>A0AAP2RBS6_9EURY</name>
<feature type="transmembrane region" description="Helical" evidence="2">
    <location>
        <begin position="203"/>
        <end position="224"/>
    </location>
</feature>
<proteinExistence type="predicted"/>
<sequence length="228" mass="24021">MSGNKINARGSFVLLSLILLTLTALTGFDCVIEDAHALVTATKPVVTGSLSGKVLDIYDNGVPNAKVTLYVCVRNSDGTYKNKNVLYIENNPQMTSDGVSIKGLYTFTNVPKGTYNMTVEKDGKKVSSIVDVAEGTTTLMITLTDYVYKLPTPTPTPRPTPMPTVTPTPAPVISATPHPSATATTAASPDTGEDGVAGSVKGILVSAVGIQFLLTIVILTLLYITKKI</sequence>
<dbReference type="Proteomes" id="UP001320159">
    <property type="component" value="Unassembled WGS sequence"/>
</dbReference>
<reference evidence="3 4" key="1">
    <citation type="submission" date="2017-11" db="EMBL/GenBank/DDBJ databases">
        <title>Isolation and Characterization of Family Methanocellaceae Species from Potential Methane Hydrate Area Offshore Southwestern Taiwan.</title>
        <authorList>
            <person name="Zhang W.-L."/>
            <person name="Chen W.-C."/>
            <person name="Lai M.-C."/>
            <person name="Chen S.-C."/>
        </authorList>
    </citation>
    <scope>NUCLEOTIDE SEQUENCE [LARGE SCALE GENOMIC DNA]</scope>
    <source>
        <strain evidence="3 4">CWC-04</strain>
    </source>
</reference>